<sequence>MGLHRGLNTGETAQQPHQARISWTMYWFQGLVSLAAGLPPSLDRRYINLPKPQQPDYDGAMVELSDIMSTIHMLYRDHRTSINADLRAAHGIARNLQAFAKARKVFNLDNLHDSNHYDNTRTVEHVIISYSQ</sequence>
<organism evidence="1 2">
    <name type="scientific">Fusarium oxysporum NRRL 32931</name>
    <dbReference type="NCBI Taxonomy" id="660029"/>
    <lineage>
        <taxon>Eukaryota</taxon>
        <taxon>Fungi</taxon>
        <taxon>Dikarya</taxon>
        <taxon>Ascomycota</taxon>
        <taxon>Pezizomycotina</taxon>
        <taxon>Sordariomycetes</taxon>
        <taxon>Hypocreomycetidae</taxon>
        <taxon>Hypocreales</taxon>
        <taxon>Nectriaceae</taxon>
        <taxon>Fusarium</taxon>
        <taxon>Fusarium oxysporum species complex</taxon>
    </lineage>
</organism>
<proteinExistence type="predicted"/>
<dbReference type="Proteomes" id="UP000030753">
    <property type="component" value="Unassembled WGS sequence"/>
</dbReference>
<name>W9I051_FUSOX</name>
<dbReference type="EMBL" id="JH717845">
    <property type="protein sequence ID" value="EWY85861.1"/>
    <property type="molecule type" value="Genomic_DNA"/>
</dbReference>
<evidence type="ECO:0008006" key="3">
    <source>
        <dbReference type="Google" id="ProtNLM"/>
    </source>
</evidence>
<reference evidence="1 2" key="1">
    <citation type="submission" date="2011-06" db="EMBL/GenBank/DDBJ databases">
        <title>The Genome Sequence of Fusarium oxysporum FOSC 3-a.</title>
        <authorList>
            <consortium name="The Broad Institute Genome Sequencing Platform"/>
            <person name="Ma L.-J."/>
            <person name="Gale L.R."/>
            <person name="Schwartz D.C."/>
            <person name="Zhou S."/>
            <person name="Corby-Kistler H."/>
            <person name="Young S.K."/>
            <person name="Zeng Q."/>
            <person name="Gargeya S."/>
            <person name="Fitzgerald M."/>
            <person name="Haas B."/>
            <person name="Abouelleil A."/>
            <person name="Alvarado L."/>
            <person name="Arachchi H.M."/>
            <person name="Berlin A."/>
            <person name="Brown A."/>
            <person name="Chapman S.B."/>
            <person name="Chen Z."/>
            <person name="Dunbar C."/>
            <person name="Freedman E."/>
            <person name="Gearin G."/>
            <person name="Gellesch M."/>
            <person name="Goldberg J."/>
            <person name="Griggs A."/>
            <person name="Gujja S."/>
            <person name="Heiman D."/>
            <person name="Howarth C."/>
            <person name="Larson L."/>
            <person name="Lui A."/>
            <person name="MacDonald P.J.P."/>
            <person name="Mehta T."/>
            <person name="Montmayeur A."/>
            <person name="Murphy C."/>
            <person name="Neiman D."/>
            <person name="Pearson M."/>
            <person name="Priest M."/>
            <person name="Roberts A."/>
            <person name="Saif S."/>
            <person name="Shea T."/>
            <person name="Shenoy N."/>
            <person name="Sisk P."/>
            <person name="Stolte C."/>
            <person name="Sykes S."/>
            <person name="Wortman J."/>
            <person name="Nusbaum C."/>
            <person name="Birren B."/>
        </authorList>
    </citation>
    <scope>NUCLEOTIDE SEQUENCE [LARGE SCALE GENOMIC DNA]</scope>
    <source>
        <strain evidence="2">FOSC 3-a</strain>
    </source>
</reference>
<dbReference type="AlphaFoldDB" id="W9I051"/>
<evidence type="ECO:0000313" key="1">
    <source>
        <dbReference type="EMBL" id="EWY85861.1"/>
    </source>
</evidence>
<gene>
    <name evidence="1" type="ORF">FOYG_10532</name>
</gene>
<evidence type="ECO:0000313" key="2">
    <source>
        <dbReference type="Proteomes" id="UP000030753"/>
    </source>
</evidence>
<accession>W9I051</accession>
<dbReference type="HOGENOM" id="CLU_1917132_0_0_1"/>
<protein>
    <recommendedName>
        <fullName evidence="3">Transcription factor domain-containing protein</fullName>
    </recommendedName>
</protein>